<dbReference type="Gene3D" id="1.20.120.450">
    <property type="entry name" value="dinb family like domain"/>
    <property type="match status" value="1"/>
</dbReference>
<evidence type="ECO:0000256" key="1">
    <source>
        <dbReference type="ARBA" id="ARBA00008635"/>
    </source>
</evidence>
<evidence type="ECO:0000256" key="2">
    <source>
        <dbReference type="ARBA" id="ARBA00022723"/>
    </source>
</evidence>
<accession>A0A927E8M8</accession>
<evidence type="ECO:0000313" key="4">
    <source>
        <dbReference type="EMBL" id="MBD3846783.1"/>
    </source>
</evidence>
<reference evidence="4" key="1">
    <citation type="submission" date="2020-09" db="EMBL/GenBank/DDBJ databases">
        <title>Bosea spartocytisi sp. nov. a root nodule endophyte of Spartocytisus supranubius in the high mountain ecosystem fo the Teide National Park (Canary Islands, Spain).</title>
        <authorList>
            <person name="Pulido-Suarez L."/>
            <person name="Peix A."/>
            <person name="Igual J.M."/>
            <person name="Socas-Perez N."/>
            <person name="Velazquez E."/>
            <person name="Flores-Felix J.D."/>
            <person name="Leon-Barrios M."/>
        </authorList>
    </citation>
    <scope>NUCLEOTIDE SEQUENCE</scope>
    <source>
        <strain evidence="4">SSUT16</strain>
    </source>
</reference>
<protein>
    <submittedName>
        <fullName evidence="4">DinB family protein</fullName>
    </submittedName>
</protein>
<dbReference type="InterPro" id="IPR007837">
    <property type="entry name" value="DinB"/>
</dbReference>
<dbReference type="SUPFAM" id="SSF109854">
    <property type="entry name" value="DinB/YfiT-like putative metalloenzymes"/>
    <property type="match status" value="1"/>
</dbReference>
<evidence type="ECO:0000313" key="5">
    <source>
        <dbReference type="Proteomes" id="UP000619295"/>
    </source>
</evidence>
<feature type="binding site" evidence="3">
    <location>
        <position position="141"/>
    </location>
    <ligand>
        <name>a divalent metal cation</name>
        <dbReference type="ChEBI" id="CHEBI:60240"/>
    </ligand>
</feature>
<dbReference type="AlphaFoldDB" id="A0A927E8M8"/>
<gene>
    <name evidence="4" type="ORF">IED13_13820</name>
</gene>
<dbReference type="EMBL" id="JACXWY010000007">
    <property type="protein sequence ID" value="MBD3846783.1"/>
    <property type="molecule type" value="Genomic_DNA"/>
</dbReference>
<dbReference type="Pfam" id="PF05163">
    <property type="entry name" value="DinB"/>
    <property type="match status" value="1"/>
</dbReference>
<dbReference type="PANTHER" id="PTHR37302:SF1">
    <property type="entry name" value="PROTEIN DINB"/>
    <property type="match status" value="1"/>
</dbReference>
<comment type="caution">
    <text evidence="4">The sequence shown here is derived from an EMBL/GenBank/DDBJ whole genome shotgun (WGS) entry which is preliminary data.</text>
</comment>
<name>A0A927E8M8_9HYPH</name>
<comment type="similarity">
    <text evidence="1">Belongs to the DinB family.</text>
</comment>
<dbReference type="GO" id="GO:0046872">
    <property type="term" value="F:metal ion binding"/>
    <property type="evidence" value="ECO:0007669"/>
    <property type="project" value="UniProtKB-KW"/>
</dbReference>
<evidence type="ECO:0000256" key="3">
    <source>
        <dbReference type="PIRSR" id="PIRSR607837-1"/>
    </source>
</evidence>
<sequence>MVDPAFVRTMARYNAWQNESLMAAADGLTDAERRLDRGAFFKSIHGTFNHLLWGDETWLSRLTGSAKPPVSGRDSVIYVDDWSAFCARRRERDAAILAWADAVEADWLRGTLIWYFGRAGREIGKPRAFVIAHMFNHQTHHRGQIHAMLTAAGARPEDTDLLLVDEAR</sequence>
<dbReference type="Proteomes" id="UP000619295">
    <property type="component" value="Unassembled WGS sequence"/>
</dbReference>
<feature type="binding site" evidence="3">
    <location>
        <position position="137"/>
    </location>
    <ligand>
        <name>a divalent metal cation</name>
        <dbReference type="ChEBI" id="CHEBI:60240"/>
    </ligand>
</feature>
<keyword evidence="2 3" id="KW-0479">Metal-binding</keyword>
<dbReference type="InterPro" id="IPR034660">
    <property type="entry name" value="DinB/YfiT-like"/>
</dbReference>
<keyword evidence="5" id="KW-1185">Reference proteome</keyword>
<proteinExistence type="inferred from homology"/>
<dbReference type="RefSeq" id="WP_191124507.1">
    <property type="nucleotide sequence ID" value="NZ_JACXWY010000007.1"/>
</dbReference>
<organism evidence="4 5">
    <name type="scientific">Bosea spartocytisi</name>
    <dbReference type="NCBI Taxonomy" id="2773451"/>
    <lineage>
        <taxon>Bacteria</taxon>
        <taxon>Pseudomonadati</taxon>
        <taxon>Pseudomonadota</taxon>
        <taxon>Alphaproteobacteria</taxon>
        <taxon>Hyphomicrobiales</taxon>
        <taxon>Boseaceae</taxon>
        <taxon>Bosea</taxon>
    </lineage>
</organism>
<feature type="binding site" evidence="3">
    <location>
        <position position="50"/>
    </location>
    <ligand>
        <name>a divalent metal cation</name>
        <dbReference type="ChEBI" id="CHEBI:60240"/>
    </ligand>
</feature>
<dbReference type="PANTHER" id="PTHR37302">
    <property type="entry name" value="SLR1116 PROTEIN"/>
    <property type="match status" value="1"/>
</dbReference>